<dbReference type="EMBL" id="JAGIOH010000001">
    <property type="protein sequence ID" value="MBP2403055.1"/>
    <property type="molecule type" value="Genomic_DNA"/>
</dbReference>
<evidence type="ECO:0000313" key="3">
    <source>
        <dbReference type="Proteomes" id="UP001519291"/>
    </source>
</evidence>
<accession>A0ABS4Y3B9</accession>
<evidence type="ECO:0000259" key="1">
    <source>
        <dbReference type="Pfam" id="PF04149"/>
    </source>
</evidence>
<protein>
    <recommendedName>
        <fullName evidence="1">DUF397 domain-containing protein</fullName>
    </recommendedName>
</protein>
<organism evidence="2 3">
    <name type="scientific">Streptomyces syringium</name>
    <dbReference type="NCBI Taxonomy" id="76729"/>
    <lineage>
        <taxon>Bacteria</taxon>
        <taxon>Bacillati</taxon>
        <taxon>Actinomycetota</taxon>
        <taxon>Actinomycetes</taxon>
        <taxon>Kitasatosporales</taxon>
        <taxon>Streptomycetaceae</taxon>
        <taxon>Streptomyces</taxon>
    </lineage>
</organism>
<proteinExistence type="predicted"/>
<comment type="caution">
    <text evidence="2">The sequence shown here is derived from an EMBL/GenBank/DDBJ whole genome shotgun (WGS) entry which is preliminary data.</text>
</comment>
<dbReference type="InterPro" id="IPR007278">
    <property type="entry name" value="DUF397"/>
</dbReference>
<gene>
    <name evidence="2" type="ORF">JO379_002524</name>
</gene>
<reference evidence="2 3" key="1">
    <citation type="submission" date="2021-03" db="EMBL/GenBank/DDBJ databases">
        <title>Sequencing the genomes of 1000 actinobacteria strains.</title>
        <authorList>
            <person name="Klenk H.-P."/>
        </authorList>
    </citation>
    <scope>NUCLEOTIDE SEQUENCE [LARGE SCALE GENOMIC DNA]</scope>
    <source>
        <strain evidence="2 3">DSM 41480</strain>
    </source>
</reference>
<keyword evidence="3" id="KW-1185">Reference proteome</keyword>
<name>A0ABS4Y3B9_9ACTN</name>
<evidence type="ECO:0000313" key="2">
    <source>
        <dbReference type="EMBL" id="MBP2403055.1"/>
    </source>
</evidence>
<feature type="domain" description="DUF397" evidence="1">
    <location>
        <begin position="19"/>
        <end position="72"/>
    </location>
</feature>
<dbReference type="Pfam" id="PF04149">
    <property type="entry name" value="DUF397"/>
    <property type="match status" value="1"/>
</dbReference>
<sequence length="82" mass="9036">MNLNLSEVRVKRHNLPAYAWRKSSYSDNQQVGCVEAQLTDDGLIAIGDSKDRTRGAFIFTPSAWTSFVGAVRRDAFSSRAAG</sequence>
<dbReference type="Proteomes" id="UP001519291">
    <property type="component" value="Unassembled WGS sequence"/>
</dbReference>
<dbReference type="RefSeq" id="WP_307841975.1">
    <property type="nucleotide sequence ID" value="NZ_JAGIOH010000001.1"/>
</dbReference>
<dbReference type="GeneID" id="91569393"/>